<evidence type="ECO:0000313" key="1">
    <source>
        <dbReference type="EMBL" id="MFH8550529.1"/>
    </source>
</evidence>
<keyword evidence="2" id="KW-1185">Reference proteome</keyword>
<sequence length="53" mass="5668">MAEEPGGGVVVRTSAQDQAPAVRRFTAPALPRILVRIGFEVSARAHGRKRRAG</sequence>
<reference evidence="1 2" key="1">
    <citation type="submission" date="2024-10" db="EMBL/GenBank/DDBJ databases">
        <title>The Natural Products Discovery Center: Release of the First 8490 Sequenced Strains for Exploring Actinobacteria Biosynthetic Diversity.</title>
        <authorList>
            <person name="Kalkreuter E."/>
            <person name="Kautsar S.A."/>
            <person name="Yang D."/>
            <person name="Bader C.D."/>
            <person name="Teijaro C.N."/>
            <person name="Fluegel L."/>
            <person name="Davis C.M."/>
            <person name="Simpson J.R."/>
            <person name="Lauterbach L."/>
            <person name="Steele A.D."/>
            <person name="Gui C."/>
            <person name="Meng S."/>
            <person name="Li G."/>
            <person name="Viehrig K."/>
            <person name="Ye F."/>
            <person name="Su P."/>
            <person name="Kiefer A.F."/>
            <person name="Nichols A."/>
            <person name="Cepeda A.J."/>
            <person name="Yan W."/>
            <person name="Fan B."/>
            <person name="Jiang Y."/>
            <person name="Adhikari A."/>
            <person name="Zheng C.-J."/>
            <person name="Schuster L."/>
            <person name="Cowan T.M."/>
            <person name="Smanski M.J."/>
            <person name="Chevrette M.G."/>
            <person name="De Carvalho L.P.S."/>
            <person name="Shen B."/>
        </authorList>
    </citation>
    <scope>NUCLEOTIDE SEQUENCE [LARGE SCALE GENOMIC DNA]</scope>
    <source>
        <strain evidence="1 2">NPDC017990</strain>
    </source>
</reference>
<gene>
    <name evidence="1" type="ORF">ACH4F9_36605</name>
</gene>
<comment type="caution">
    <text evidence="1">The sequence shown here is derived from an EMBL/GenBank/DDBJ whole genome shotgun (WGS) entry which is preliminary data.</text>
</comment>
<organism evidence="1 2">
    <name type="scientific">Streptomyces longisporoflavus</name>
    <dbReference type="NCBI Taxonomy" id="28044"/>
    <lineage>
        <taxon>Bacteria</taxon>
        <taxon>Bacillati</taxon>
        <taxon>Actinomycetota</taxon>
        <taxon>Actinomycetes</taxon>
        <taxon>Kitasatosporales</taxon>
        <taxon>Streptomycetaceae</taxon>
        <taxon>Streptomyces</taxon>
    </lineage>
</organism>
<dbReference type="RefSeq" id="WP_397717039.1">
    <property type="nucleotide sequence ID" value="NZ_JBIRGN010000008.1"/>
</dbReference>
<protein>
    <submittedName>
        <fullName evidence="1">Uncharacterized protein</fullName>
    </submittedName>
</protein>
<evidence type="ECO:0000313" key="2">
    <source>
        <dbReference type="Proteomes" id="UP001610818"/>
    </source>
</evidence>
<name>A0ABW7QZS7_9ACTN</name>
<proteinExistence type="predicted"/>
<dbReference type="EMBL" id="JBIRGQ010000008">
    <property type="protein sequence ID" value="MFH8550529.1"/>
    <property type="molecule type" value="Genomic_DNA"/>
</dbReference>
<dbReference type="Proteomes" id="UP001610818">
    <property type="component" value="Unassembled WGS sequence"/>
</dbReference>
<accession>A0ABW7QZS7</accession>